<dbReference type="Proteomes" id="UP000294702">
    <property type="component" value="Unassembled WGS sequence"/>
</dbReference>
<evidence type="ECO:0000313" key="2">
    <source>
        <dbReference type="Proteomes" id="UP000294702"/>
    </source>
</evidence>
<dbReference type="Pfam" id="PF06252">
    <property type="entry name" value="GemA"/>
    <property type="match status" value="1"/>
</dbReference>
<sequence length="159" mass="18150">MYKSNQRQALIAKIHIAKHQLNIDEITYRQMLMEAVKKNSCKVMTVPELTRVLHHLEQRGFKARRGRAGKFYSPSSSNAKVNSNIALKIRAIWIEMYKQGIIREGSEQALNAFVRNIINPLRAKAGSNLLVFSVASLKDAEATLVLERLKKWQGRYNNG</sequence>
<dbReference type="EMBL" id="SMFT01000005">
    <property type="protein sequence ID" value="TCJ95938.1"/>
    <property type="molecule type" value="Genomic_DNA"/>
</dbReference>
<keyword evidence="2" id="KW-1185">Reference proteome</keyword>
<accession>A0A4R1FTS2</accession>
<proteinExistence type="predicted"/>
<reference evidence="1 2" key="1">
    <citation type="submission" date="2019-03" db="EMBL/GenBank/DDBJ databases">
        <title>Genomic Encyclopedia of Type Strains, Phase IV (KMG-IV): sequencing the most valuable type-strain genomes for metagenomic binning, comparative biology and taxonomic classification.</title>
        <authorList>
            <person name="Goeker M."/>
        </authorList>
    </citation>
    <scope>NUCLEOTIDE SEQUENCE [LARGE SCALE GENOMIC DNA]</scope>
    <source>
        <strain evidence="1 2">DSM 15534</strain>
    </source>
</reference>
<name>A0A4R1FTS2_9PAST</name>
<dbReference type="AlphaFoldDB" id="A0A4R1FTS2"/>
<evidence type="ECO:0000313" key="1">
    <source>
        <dbReference type="EMBL" id="TCJ95938.1"/>
    </source>
</evidence>
<protein>
    <submittedName>
        <fullName evidence="1">Phage gp16-like protein</fullName>
    </submittedName>
</protein>
<dbReference type="RefSeq" id="WP_132691897.1">
    <property type="nucleotide sequence ID" value="NZ_SMFT01000005.1"/>
</dbReference>
<organism evidence="1 2">
    <name type="scientific">Volucribacter psittacicida</name>
    <dbReference type="NCBI Taxonomy" id="203482"/>
    <lineage>
        <taxon>Bacteria</taxon>
        <taxon>Pseudomonadati</taxon>
        <taxon>Pseudomonadota</taxon>
        <taxon>Gammaproteobacteria</taxon>
        <taxon>Pasteurellales</taxon>
        <taxon>Pasteurellaceae</taxon>
        <taxon>Volucribacter</taxon>
    </lineage>
</organism>
<dbReference type="OrthoDB" id="7360086at2"/>
<gene>
    <name evidence="1" type="ORF">EV694_1941</name>
</gene>
<comment type="caution">
    <text evidence="1">The sequence shown here is derived from an EMBL/GenBank/DDBJ whole genome shotgun (WGS) entry which is preliminary data.</text>
</comment>
<dbReference type="InterPro" id="IPR009363">
    <property type="entry name" value="Phage_Mu_Gp16"/>
</dbReference>